<evidence type="ECO:0000313" key="2">
    <source>
        <dbReference type="Proteomes" id="UP001202328"/>
    </source>
</evidence>
<reference evidence="1" key="1">
    <citation type="submission" date="2022-04" db="EMBL/GenBank/DDBJ databases">
        <title>A functionally conserved STORR gene fusion in Papaver species that diverged 16.8 million years ago.</title>
        <authorList>
            <person name="Catania T."/>
        </authorList>
    </citation>
    <scope>NUCLEOTIDE SEQUENCE</scope>
    <source>
        <strain evidence="1">S-188037</strain>
    </source>
</reference>
<dbReference type="EMBL" id="JAJJMB010010117">
    <property type="protein sequence ID" value="KAI3910767.1"/>
    <property type="molecule type" value="Genomic_DNA"/>
</dbReference>
<keyword evidence="2" id="KW-1185">Reference proteome</keyword>
<protein>
    <submittedName>
        <fullName evidence="1">Uncharacterized protein</fullName>
    </submittedName>
</protein>
<name>A0AAD4XHC6_9MAGN</name>
<sequence length="59" mass="7032">MSHCLPTALPFWYFNCIAKSLLPQYNNFKASKIKTYVFTMQQMMKPYPKTQITRSRPIK</sequence>
<feature type="non-terminal residue" evidence="1">
    <location>
        <position position="59"/>
    </location>
</feature>
<dbReference type="Proteomes" id="UP001202328">
    <property type="component" value="Unassembled WGS sequence"/>
</dbReference>
<proteinExistence type="predicted"/>
<accession>A0AAD4XHC6</accession>
<comment type="caution">
    <text evidence="1">The sequence shown here is derived from an EMBL/GenBank/DDBJ whole genome shotgun (WGS) entry which is preliminary data.</text>
</comment>
<organism evidence="1 2">
    <name type="scientific">Papaver atlanticum</name>
    <dbReference type="NCBI Taxonomy" id="357466"/>
    <lineage>
        <taxon>Eukaryota</taxon>
        <taxon>Viridiplantae</taxon>
        <taxon>Streptophyta</taxon>
        <taxon>Embryophyta</taxon>
        <taxon>Tracheophyta</taxon>
        <taxon>Spermatophyta</taxon>
        <taxon>Magnoliopsida</taxon>
        <taxon>Ranunculales</taxon>
        <taxon>Papaveraceae</taxon>
        <taxon>Papaveroideae</taxon>
        <taxon>Papaver</taxon>
    </lineage>
</organism>
<dbReference type="AlphaFoldDB" id="A0AAD4XHC6"/>
<evidence type="ECO:0000313" key="1">
    <source>
        <dbReference type="EMBL" id="KAI3910767.1"/>
    </source>
</evidence>
<gene>
    <name evidence="1" type="ORF">MKW98_030575</name>
</gene>